<organism evidence="8 9">
    <name type="scientific">Gimesia fumaroli</name>
    <dbReference type="NCBI Taxonomy" id="2527976"/>
    <lineage>
        <taxon>Bacteria</taxon>
        <taxon>Pseudomonadati</taxon>
        <taxon>Planctomycetota</taxon>
        <taxon>Planctomycetia</taxon>
        <taxon>Planctomycetales</taxon>
        <taxon>Planctomycetaceae</taxon>
        <taxon>Gimesia</taxon>
    </lineage>
</organism>
<dbReference type="SUPFAM" id="SSF142823">
    <property type="entry name" value="ComB-like"/>
    <property type="match status" value="1"/>
</dbReference>
<proteinExistence type="inferred from homology"/>
<keyword evidence="9" id="KW-1185">Reference proteome</keyword>
<dbReference type="Proteomes" id="UP000318313">
    <property type="component" value="Chromosome"/>
</dbReference>
<dbReference type="Pfam" id="PF04029">
    <property type="entry name" value="2-ph_phosp"/>
    <property type="match status" value="1"/>
</dbReference>
<dbReference type="GO" id="GO:0050545">
    <property type="term" value="F:sulfopyruvate decarboxylase activity"/>
    <property type="evidence" value="ECO:0007669"/>
    <property type="project" value="TreeGrafter"/>
</dbReference>
<keyword evidence="5 8" id="KW-0378">Hydrolase</keyword>
<dbReference type="PANTHER" id="PTHR37311">
    <property type="entry name" value="2-PHOSPHOSULFOLACTATE PHOSPHATASE-RELATED"/>
    <property type="match status" value="1"/>
</dbReference>
<name>A0A518IB25_9PLAN</name>
<dbReference type="PANTHER" id="PTHR37311:SF1">
    <property type="entry name" value="2-PHOSPHOSULFOLACTATE PHOSPHATASE-RELATED"/>
    <property type="match status" value="1"/>
</dbReference>
<protein>
    <recommendedName>
        <fullName evidence="4">Probable 2-phosphosulfolactate phosphatase</fullName>
        <ecNumber evidence="3">3.1.3.71</ecNumber>
    </recommendedName>
</protein>
<accession>A0A518IB25</accession>
<comment type="similarity">
    <text evidence="2">Belongs to the ComB family.</text>
</comment>
<evidence type="ECO:0000256" key="1">
    <source>
        <dbReference type="ARBA" id="ARBA00001946"/>
    </source>
</evidence>
<dbReference type="OrthoDB" id="4913at2"/>
<dbReference type="EC" id="3.1.3.71" evidence="3"/>
<gene>
    <name evidence="8" type="primary">comB_1</name>
    <name evidence="8" type="ORF">Enr17x_23440</name>
</gene>
<dbReference type="GO" id="GO:0000287">
    <property type="term" value="F:magnesium ion binding"/>
    <property type="evidence" value="ECO:0007669"/>
    <property type="project" value="InterPro"/>
</dbReference>
<evidence type="ECO:0000256" key="5">
    <source>
        <dbReference type="ARBA" id="ARBA00022801"/>
    </source>
</evidence>
<dbReference type="EMBL" id="CP037452">
    <property type="protein sequence ID" value="QDV50306.1"/>
    <property type="molecule type" value="Genomic_DNA"/>
</dbReference>
<sequence>MSCFDQEQYDIRCEWGLPGVEQIASSDVIVIVDVLSFSTSVEVAVGRGVTVFPYRWKDDTAKAYAQQRSAELAGSRNNESGKYSLAPSSLIRAHRGLRLVLPSPNGSALSFEAMSHGAVVFAGSLRNATAVASEAQAVGQRITVIPAGERWPDGSLRPAIEDLIGAGAIIKQLKGTRSPESSVAVAAFEEAAAQLQNRLFSCSSGRELIARGFVDDVEIAAELNVSRVVPKLVDQAFVAELR</sequence>
<dbReference type="RefSeq" id="WP_145308709.1">
    <property type="nucleotide sequence ID" value="NZ_CP037452.1"/>
</dbReference>
<dbReference type="InterPro" id="IPR036702">
    <property type="entry name" value="ComB-like_sf"/>
</dbReference>
<keyword evidence="6" id="KW-0460">Magnesium</keyword>
<dbReference type="KEGG" id="gfm:Enr17x_23440"/>
<evidence type="ECO:0000256" key="3">
    <source>
        <dbReference type="ARBA" id="ARBA00012953"/>
    </source>
</evidence>
<dbReference type="InterPro" id="IPR005238">
    <property type="entry name" value="ComB-like"/>
</dbReference>
<reference evidence="8 9" key="1">
    <citation type="submission" date="2019-03" db="EMBL/GenBank/DDBJ databases">
        <title>Deep-cultivation of Planctomycetes and their phenomic and genomic characterization uncovers novel biology.</title>
        <authorList>
            <person name="Wiegand S."/>
            <person name="Jogler M."/>
            <person name="Boedeker C."/>
            <person name="Pinto D."/>
            <person name="Vollmers J."/>
            <person name="Rivas-Marin E."/>
            <person name="Kohn T."/>
            <person name="Peeters S.H."/>
            <person name="Heuer A."/>
            <person name="Rast P."/>
            <person name="Oberbeckmann S."/>
            <person name="Bunk B."/>
            <person name="Jeske O."/>
            <person name="Meyerdierks A."/>
            <person name="Storesund J.E."/>
            <person name="Kallscheuer N."/>
            <person name="Luecker S."/>
            <person name="Lage O.M."/>
            <person name="Pohl T."/>
            <person name="Merkel B.J."/>
            <person name="Hornburger P."/>
            <person name="Mueller R.-W."/>
            <person name="Bruemmer F."/>
            <person name="Labrenz M."/>
            <person name="Spormann A.M."/>
            <person name="Op den Camp H."/>
            <person name="Overmann J."/>
            <person name="Amann R."/>
            <person name="Jetten M.S.M."/>
            <person name="Mascher T."/>
            <person name="Medema M.H."/>
            <person name="Devos D.P."/>
            <person name="Kaster A.-K."/>
            <person name="Ovreas L."/>
            <person name="Rohde M."/>
            <person name="Galperin M.Y."/>
            <person name="Jogler C."/>
        </authorList>
    </citation>
    <scope>NUCLEOTIDE SEQUENCE [LARGE SCALE GENOMIC DNA]</scope>
    <source>
        <strain evidence="8 9">Enr17</strain>
    </source>
</reference>
<evidence type="ECO:0000313" key="9">
    <source>
        <dbReference type="Proteomes" id="UP000318313"/>
    </source>
</evidence>
<dbReference type="AlphaFoldDB" id="A0A518IB25"/>
<dbReference type="Gene3D" id="3.90.1560.10">
    <property type="entry name" value="ComB-like"/>
    <property type="match status" value="1"/>
</dbReference>
<dbReference type="GO" id="GO:0050532">
    <property type="term" value="F:2-phosphosulfolactate phosphatase activity"/>
    <property type="evidence" value="ECO:0007669"/>
    <property type="project" value="UniProtKB-EC"/>
</dbReference>
<comment type="cofactor">
    <cofactor evidence="1">
        <name>Mg(2+)</name>
        <dbReference type="ChEBI" id="CHEBI:18420"/>
    </cofactor>
</comment>
<comment type="catalytic activity">
    <reaction evidence="7">
        <text>(2R)-O-phospho-3-sulfolactate + H2O = (2R)-3-sulfolactate + phosphate</text>
        <dbReference type="Rhea" id="RHEA:23416"/>
        <dbReference type="ChEBI" id="CHEBI:15377"/>
        <dbReference type="ChEBI" id="CHEBI:15597"/>
        <dbReference type="ChEBI" id="CHEBI:43474"/>
        <dbReference type="ChEBI" id="CHEBI:58738"/>
        <dbReference type="EC" id="3.1.3.71"/>
    </reaction>
</comment>
<evidence type="ECO:0000256" key="4">
    <source>
        <dbReference type="ARBA" id="ARBA00021948"/>
    </source>
</evidence>
<evidence type="ECO:0000313" key="8">
    <source>
        <dbReference type="EMBL" id="QDV50306.1"/>
    </source>
</evidence>
<evidence type="ECO:0000256" key="7">
    <source>
        <dbReference type="ARBA" id="ARBA00033711"/>
    </source>
</evidence>
<evidence type="ECO:0000256" key="2">
    <source>
        <dbReference type="ARBA" id="ARBA00009997"/>
    </source>
</evidence>
<evidence type="ECO:0000256" key="6">
    <source>
        <dbReference type="ARBA" id="ARBA00022842"/>
    </source>
</evidence>